<accession>A0A561E9X0</accession>
<dbReference type="PANTHER" id="PTHR32308:SF10">
    <property type="entry name" value="CITRATE LYASE SUBUNIT BETA"/>
    <property type="match status" value="1"/>
</dbReference>
<name>A0A561E9X0_9MICO</name>
<evidence type="ECO:0000256" key="3">
    <source>
        <dbReference type="ARBA" id="ARBA00022842"/>
    </source>
</evidence>
<dbReference type="AlphaFoldDB" id="A0A561E9X0"/>
<dbReference type="GO" id="GO:0006107">
    <property type="term" value="P:oxaloacetate metabolic process"/>
    <property type="evidence" value="ECO:0007669"/>
    <property type="project" value="TreeGrafter"/>
</dbReference>
<dbReference type="SUPFAM" id="SSF51621">
    <property type="entry name" value="Phosphoenolpyruvate/pyruvate domain"/>
    <property type="match status" value="1"/>
</dbReference>
<evidence type="ECO:0000256" key="2">
    <source>
        <dbReference type="ARBA" id="ARBA00022723"/>
    </source>
</evidence>
<dbReference type="OrthoDB" id="9808769at2"/>
<evidence type="ECO:0000313" key="4">
    <source>
        <dbReference type="EMBL" id="TWE12412.1"/>
    </source>
</evidence>
<comment type="caution">
    <text evidence="4">The sequence shown here is derived from an EMBL/GenBank/DDBJ whole genome shotgun (WGS) entry which is preliminary data.</text>
</comment>
<keyword evidence="4" id="KW-0456">Lyase</keyword>
<evidence type="ECO:0000313" key="5">
    <source>
        <dbReference type="Proteomes" id="UP000318297"/>
    </source>
</evidence>
<comment type="cofactor">
    <cofactor evidence="1">
        <name>Mg(2+)</name>
        <dbReference type="ChEBI" id="CHEBI:18420"/>
    </cofactor>
</comment>
<dbReference type="Gene3D" id="3.20.20.60">
    <property type="entry name" value="Phosphoenolpyruvate-binding domains"/>
    <property type="match status" value="1"/>
</dbReference>
<dbReference type="PANTHER" id="PTHR32308">
    <property type="entry name" value="LYASE BETA SUBUNIT, PUTATIVE (AFU_ORTHOLOGUE AFUA_4G13030)-RELATED"/>
    <property type="match status" value="1"/>
</dbReference>
<dbReference type="Proteomes" id="UP000318297">
    <property type="component" value="Unassembled WGS sequence"/>
</dbReference>
<dbReference type="GO" id="GO:0000287">
    <property type="term" value="F:magnesium ion binding"/>
    <property type="evidence" value="ECO:0007669"/>
    <property type="project" value="TreeGrafter"/>
</dbReference>
<dbReference type="EMBL" id="VIVQ01000001">
    <property type="protein sequence ID" value="TWE12412.1"/>
    <property type="molecule type" value="Genomic_DNA"/>
</dbReference>
<keyword evidence="5" id="KW-1185">Reference proteome</keyword>
<dbReference type="InterPro" id="IPR054255">
    <property type="entry name" value="DUF6986"/>
</dbReference>
<dbReference type="InterPro" id="IPR015813">
    <property type="entry name" value="Pyrv/PenolPyrv_kinase-like_dom"/>
</dbReference>
<evidence type="ECO:0000256" key="1">
    <source>
        <dbReference type="ARBA" id="ARBA00001946"/>
    </source>
</evidence>
<proteinExistence type="predicted"/>
<organism evidence="4 5">
    <name type="scientific">Rudaeicoccus suwonensis</name>
    <dbReference type="NCBI Taxonomy" id="657409"/>
    <lineage>
        <taxon>Bacteria</taxon>
        <taxon>Bacillati</taxon>
        <taxon>Actinomycetota</taxon>
        <taxon>Actinomycetes</taxon>
        <taxon>Micrococcales</taxon>
        <taxon>Dermacoccaceae</taxon>
        <taxon>Rudaeicoccus</taxon>
    </lineage>
</organism>
<sequence>MTDFLTDLTDRMNARLDTDDAAYRRSYPGDPVTRRPVHTVYLPADRFDADVVATWGPTARGLLQRFAPDAATLARATGRAEAEVQQVYPRLLAKLENDPIEDLRVDFEDGYGRRSDDIEDAHLTAAVEGLRSLRELGSLPAWWGIRFKSFEGPTRARGLRTLVHFLDRWAEDGRPAGMTLTLPKVTSVAQVEAMAEACGVLEERYGIPSGTITFEIQVETAQAIMAASGEAAVAQMVHAAGGRATALVYGTFDYSAGMGVAAAYQAADHPAADHAKAVMQVAAAQTGATVCDGSTNVVAFGDEAAAHATWRLHTDLVDRALVRGIYQGWDMHPGHLVSRYLATYLFFRRAMPDACSRLRAYLQRIEGDVMDEPATARMLAFALLRGIHCGAIDLTEVEAASGLDLAGLTAFTH</sequence>
<keyword evidence="2" id="KW-0479">Metal-binding</keyword>
<gene>
    <name evidence="4" type="ORF">BKA23_1218</name>
</gene>
<dbReference type="Pfam" id="PF22484">
    <property type="entry name" value="DUF6986"/>
    <property type="match status" value="1"/>
</dbReference>
<dbReference type="InterPro" id="IPR040442">
    <property type="entry name" value="Pyrv_kinase-like_dom_sf"/>
</dbReference>
<dbReference type="RefSeq" id="WP_145226406.1">
    <property type="nucleotide sequence ID" value="NZ_VIVQ01000001.1"/>
</dbReference>
<reference evidence="4 5" key="1">
    <citation type="submission" date="2019-06" db="EMBL/GenBank/DDBJ databases">
        <title>Sequencing the genomes of 1000 actinobacteria strains.</title>
        <authorList>
            <person name="Klenk H.-P."/>
        </authorList>
    </citation>
    <scope>NUCLEOTIDE SEQUENCE [LARGE SCALE GENOMIC DNA]</scope>
    <source>
        <strain evidence="4 5">DSM 19560</strain>
    </source>
</reference>
<keyword evidence="3" id="KW-0460">Magnesium</keyword>
<protein>
    <submittedName>
        <fullName evidence="4">HpcH/HpaI aldolase/citrate lyase family protein</fullName>
    </submittedName>
</protein>
<dbReference type="GO" id="GO:0016829">
    <property type="term" value="F:lyase activity"/>
    <property type="evidence" value="ECO:0007669"/>
    <property type="project" value="UniProtKB-KW"/>
</dbReference>